<reference evidence="2" key="1">
    <citation type="journal article" date="2003" name="Genome Biol.">
        <title>An integrated gene annotation and transcriptional profiling approach towards the full gene content of the Drosophila genome.</title>
        <authorList>
            <person name="Hild M."/>
            <person name="Beckmann B."/>
            <person name="Haas S.A."/>
            <person name="Koch B."/>
            <person name="Solovyev V."/>
            <person name="Busold C."/>
            <person name="Fellenberg K."/>
            <person name="Boutros M."/>
            <person name="Vingron M."/>
            <person name="Sauer F."/>
            <person name="Hoheisel J.D."/>
            <person name="Paro R."/>
        </authorList>
    </citation>
    <scope>NUCLEOTIDE SEQUENCE</scope>
</reference>
<sequence length="107" mass="12194">MALAKRKPREQSKEKPIRTHSSYRQHPFQIQSKECQRMPAEIGIGVGIVRQDVTQSDDIGDNDKDDDDDRMKDERVAHQGRRQWACQDNKGCRGSLAFYNTGIGCST</sequence>
<organism evidence="2">
    <name type="scientific">Drosophila melanogaster</name>
    <name type="common">Fruit fly</name>
    <dbReference type="NCBI Taxonomy" id="7227"/>
    <lineage>
        <taxon>Eukaryota</taxon>
        <taxon>Metazoa</taxon>
        <taxon>Ecdysozoa</taxon>
        <taxon>Arthropoda</taxon>
        <taxon>Hexapoda</taxon>
        <taxon>Insecta</taxon>
        <taxon>Pterygota</taxon>
        <taxon>Neoptera</taxon>
        <taxon>Endopterygota</taxon>
        <taxon>Diptera</taxon>
        <taxon>Brachycera</taxon>
        <taxon>Muscomorpha</taxon>
        <taxon>Ephydroidea</taxon>
        <taxon>Drosophilidae</taxon>
        <taxon>Drosophila</taxon>
        <taxon>Sophophora</taxon>
    </lineage>
</organism>
<gene>
    <name evidence="2" type="ORF">HDC02742</name>
</gene>
<evidence type="ECO:0000313" key="2">
    <source>
        <dbReference type="EMBL" id="DAA03685.1"/>
    </source>
</evidence>
<accession>Q6IHD0</accession>
<feature type="region of interest" description="Disordered" evidence="1">
    <location>
        <begin position="47"/>
        <end position="76"/>
    </location>
</feature>
<feature type="compositionally biased region" description="Polar residues" evidence="1">
    <location>
        <begin position="19"/>
        <end position="29"/>
    </location>
</feature>
<feature type="compositionally biased region" description="Acidic residues" evidence="1">
    <location>
        <begin position="58"/>
        <end position="68"/>
    </location>
</feature>
<dbReference type="AlphaFoldDB" id="Q6IHD0"/>
<proteinExistence type="predicted"/>
<evidence type="ECO:0000256" key="1">
    <source>
        <dbReference type="SAM" id="MobiDB-lite"/>
    </source>
</evidence>
<feature type="region of interest" description="Disordered" evidence="1">
    <location>
        <begin position="1"/>
        <end position="29"/>
    </location>
</feature>
<protein>
    <submittedName>
        <fullName evidence="2">HDC02742</fullName>
    </submittedName>
</protein>
<name>Q6IHD0_DROME</name>
<dbReference type="EMBL" id="BK003486">
    <property type="protein sequence ID" value="DAA03685.1"/>
    <property type="molecule type" value="Genomic_DNA"/>
</dbReference>